<dbReference type="EMBL" id="JBAMMX010000010">
    <property type="protein sequence ID" value="KAK6931926.1"/>
    <property type="molecule type" value="Genomic_DNA"/>
</dbReference>
<dbReference type="Pfam" id="PF01535">
    <property type="entry name" value="PPR"/>
    <property type="match status" value="1"/>
</dbReference>
<name>A0AAN8VL59_9MAGN</name>
<comment type="caution">
    <text evidence="4">The sequence shown here is derived from an EMBL/GenBank/DDBJ whole genome shotgun (WGS) entry which is preliminary data.</text>
</comment>
<gene>
    <name evidence="4" type="ORF">RJ641_001550</name>
</gene>
<reference evidence="4 5" key="1">
    <citation type="submission" date="2023-12" db="EMBL/GenBank/DDBJ databases">
        <title>A high-quality genome assembly for Dillenia turbinata (Dilleniales).</title>
        <authorList>
            <person name="Chanderbali A."/>
        </authorList>
    </citation>
    <scope>NUCLEOTIDE SEQUENCE [LARGE SCALE GENOMIC DNA]</scope>
    <source>
        <strain evidence="4">LSX21</strain>
        <tissue evidence="4">Leaf</tissue>
    </source>
</reference>
<dbReference type="PROSITE" id="PS51375">
    <property type="entry name" value="PPR"/>
    <property type="match status" value="2"/>
</dbReference>
<dbReference type="Proteomes" id="UP001370490">
    <property type="component" value="Unassembled WGS sequence"/>
</dbReference>
<evidence type="ECO:0000256" key="1">
    <source>
        <dbReference type="ARBA" id="ARBA00007626"/>
    </source>
</evidence>
<evidence type="ECO:0000256" key="3">
    <source>
        <dbReference type="PROSITE-ProRule" id="PRU00708"/>
    </source>
</evidence>
<dbReference type="Gene3D" id="1.25.40.10">
    <property type="entry name" value="Tetratricopeptide repeat domain"/>
    <property type="match status" value="1"/>
</dbReference>
<dbReference type="PANTHER" id="PTHR47447:SF3">
    <property type="entry name" value="OS03G0856100 PROTEIN"/>
    <property type="match status" value="1"/>
</dbReference>
<comment type="similarity">
    <text evidence="1">Belongs to the PPR family. P subfamily.</text>
</comment>
<dbReference type="InterPro" id="IPR011990">
    <property type="entry name" value="TPR-like_helical_dom_sf"/>
</dbReference>
<dbReference type="GO" id="GO:0003729">
    <property type="term" value="F:mRNA binding"/>
    <property type="evidence" value="ECO:0007669"/>
    <property type="project" value="TreeGrafter"/>
</dbReference>
<evidence type="ECO:0000313" key="4">
    <source>
        <dbReference type="EMBL" id="KAK6931926.1"/>
    </source>
</evidence>
<sequence>MSTILYSLAGYPYGAAEIFSLMQHMGCEPDRASYNIIVDAYGRADLFEEIVDQMRKSELQLDTFVLHNMLNLYGWLGQFQKMEQVLNAMERKPHVADTSTYNSLITVYDRARFIDKMKELSGSLSTKNLEPDVVMWTLKLRAYSKKKQYKKCLKIFEEMIDVGCYLDGGTAKALLNACSSEDQIEQMTTVIRIKHKDIHISLQIS</sequence>
<dbReference type="PANTHER" id="PTHR47447">
    <property type="entry name" value="OS03G0856100 PROTEIN"/>
    <property type="match status" value="1"/>
</dbReference>
<dbReference type="GO" id="GO:0009570">
    <property type="term" value="C:chloroplast stroma"/>
    <property type="evidence" value="ECO:0007669"/>
    <property type="project" value="TreeGrafter"/>
</dbReference>
<dbReference type="InterPro" id="IPR002885">
    <property type="entry name" value="PPR_rpt"/>
</dbReference>
<accession>A0AAN8VL59</accession>
<keyword evidence="2" id="KW-0677">Repeat</keyword>
<dbReference type="GO" id="GO:0045727">
    <property type="term" value="P:positive regulation of translation"/>
    <property type="evidence" value="ECO:0007669"/>
    <property type="project" value="TreeGrafter"/>
</dbReference>
<dbReference type="Pfam" id="PF13041">
    <property type="entry name" value="PPR_2"/>
    <property type="match status" value="1"/>
</dbReference>
<protein>
    <submittedName>
        <fullName evidence="4">Pentatricopeptide repeat</fullName>
    </submittedName>
</protein>
<evidence type="ECO:0000313" key="5">
    <source>
        <dbReference type="Proteomes" id="UP001370490"/>
    </source>
</evidence>
<dbReference type="NCBIfam" id="TIGR00756">
    <property type="entry name" value="PPR"/>
    <property type="match status" value="1"/>
</dbReference>
<keyword evidence="5" id="KW-1185">Reference proteome</keyword>
<dbReference type="AlphaFoldDB" id="A0AAN8VL59"/>
<evidence type="ECO:0000256" key="2">
    <source>
        <dbReference type="ARBA" id="ARBA00022737"/>
    </source>
</evidence>
<proteinExistence type="inferred from homology"/>
<feature type="repeat" description="PPR" evidence="3">
    <location>
        <begin position="132"/>
        <end position="166"/>
    </location>
</feature>
<feature type="repeat" description="PPR" evidence="3">
    <location>
        <begin position="97"/>
        <end position="131"/>
    </location>
</feature>
<dbReference type="GO" id="GO:0042134">
    <property type="term" value="F:rRNA primary transcript binding"/>
    <property type="evidence" value="ECO:0007669"/>
    <property type="project" value="TreeGrafter"/>
</dbReference>
<organism evidence="4 5">
    <name type="scientific">Dillenia turbinata</name>
    <dbReference type="NCBI Taxonomy" id="194707"/>
    <lineage>
        <taxon>Eukaryota</taxon>
        <taxon>Viridiplantae</taxon>
        <taxon>Streptophyta</taxon>
        <taxon>Embryophyta</taxon>
        <taxon>Tracheophyta</taxon>
        <taxon>Spermatophyta</taxon>
        <taxon>Magnoliopsida</taxon>
        <taxon>eudicotyledons</taxon>
        <taxon>Gunneridae</taxon>
        <taxon>Pentapetalae</taxon>
        <taxon>Dilleniales</taxon>
        <taxon>Dilleniaceae</taxon>
        <taxon>Dillenia</taxon>
    </lineage>
</organism>
<dbReference type="Pfam" id="PF13812">
    <property type="entry name" value="PPR_3"/>
    <property type="match status" value="1"/>
</dbReference>